<evidence type="ECO:0000313" key="6">
    <source>
        <dbReference type="Proteomes" id="UP000027135"/>
    </source>
</evidence>
<comment type="similarity">
    <text evidence="3">Belongs to the TO family.</text>
</comment>
<dbReference type="GO" id="GO:0007623">
    <property type="term" value="P:circadian rhythm"/>
    <property type="evidence" value="ECO:0007669"/>
    <property type="project" value="UniProtKB-ARBA"/>
</dbReference>
<dbReference type="PANTHER" id="PTHR11008:SF35">
    <property type="entry name" value="PROTEIN TAKEOUT-LIKE PROTEIN"/>
    <property type="match status" value="1"/>
</dbReference>
<dbReference type="Gene3D" id="3.15.10.30">
    <property type="entry name" value="Haemolymph juvenile hormone binding protein"/>
    <property type="match status" value="1"/>
</dbReference>
<dbReference type="eggNOG" id="ENOG502RQZW">
    <property type="taxonomic scope" value="Eukaryota"/>
</dbReference>
<dbReference type="AlphaFoldDB" id="A0A067R731"/>
<accession>A0A067R731</accession>
<dbReference type="FunFam" id="3.15.10.30:FF:000001">
    <property type="entry name" value="Takeout-like protein 1"/>
    <property type="match status" value="1"/>
</dbReference>
<dbReference type="PANTHER" id="PTHR11008">
    <property type="entry name" value="PROTEIN TAKEOUT-LIKE PROTEIN"/>
    <property type="match status" value="1"/>
</dbReference>
<evidence type="ECO:0000256" key="3">
    <source>
        <dbReference type="ARBA" id="ARBA00060902"/>
    </source>
</evidence>
<feature type="chain" id="PRO_5001648391" evidence="4">
    <location>
        <begin position="33"/>
        <end position="262"/>
    </location>
</feature>
<name>A0A067R731_ZOONE</name>
<evidence type="ECO:0000256" key="4">
    <source>
        <dbReference type="SAM" id="SignalP"/>
    </source>
</evidence>
<reference evidence="5 6" key="1">
    <citation type="journal article" date="2014" name="Nat. Commun.">
        <title>Molecular traces of alternative social organization in a termite genome.</title>
        <authorList>
            <person name="Terrapon N."/>
            <person name="Li C."/>
            <person name="Robertson H.M."/>
            <person name="Ji L."/>
            <person name="Meng X."/>
            <person name="Booth W."/>
            <person name="Chen Z."/>
            <person name="Childers C.P."/>
            <person name="Glastad K.M."/>
            <person name="Gokhale K."/>
            <person name="Gowin J."/>
            <person name="Gronenberg W."/>
            <person name="Hermansen R.A."/>
            <person name="Hu H."/>
            <person name="Hunt B.G."/>
            <person name="Huylmans A.K."/>
            <person name="Khalil S.M."/>
            <person name="Mitchell R.D."/>
            <person name="Munoz-Torres M.C."/>
            <person name="Mustard J.A."/>
            <person name="Pan H."/>
            <person name="Reese J.T."/>
            <person name="Scharf M.E."/>
            <person name="Sun F."/>
            <person name="Vogel H."/>
            <person name="Xiao J."/>
            <person name="Yang W."/>
            <person name="Yang Z."/>
            <person name="Yang Z."/>
            <person name="Zhou J."/>
            <person name="Zhu J."/>
            <person name="Brent C.S."/>
            <person name="Elsik C.G."/>
            <person name="Goodisman M.A."/>
            <person name="Liberles D.A."/>
            <person name="Roe R.M."/>
            <person name="Vargo E.L."/>
            <person name="Vilcinskas A."/>
            <person name="Wang J."/>
            <person name="Bornberg-Bauer E."/>
            <person name="Korb J."/>
            <person name="Zhang G."/>
            <person name="Liebig J."/>
        </authorList>
    </citation>
    <scope>NUCLEOTIDE SEQUENCE [LARGE SCALE GENOMIC DNA]</scope>
    <source>
        <tissue evidence="5">Whole organism</tissue>
    </source>
</reference>
<feature type="signal peptide" evidence="4">
    <location>
        <begin position="1"/>
        <end position="32"/>
    </location>
</feature>
<dbReference type="EMBL" id="KK852901">
    <property type="protein sequence ID" value="KDR14106.1"/>
    <property type="molecule type" value="Genomic_DNA"/>
</dbReference>
<organism evidence="5 6">
    <name type="scientific">Zootermopsis nevadensis</name>
    <name type="common">Dampwood termite</name>
    <dbReference type="NCBI Taxonomy" id="136037"/>
    <lineage>
        <taxon>Eukaryota</taxon>
        <taxon>Metazoa</taxon>
        <taxon>Ecdysozoa</taxon>
        <taxon>Arthropoda</taxon>
        <taxon>Hexapoda</taxon>
        <taxon>Insecta</taxon>
        <taxon>Pterygota</taxon>
        <taxon>Neoptera</taxon>
        <taxon>Polyneoptera</taxon>
        <taxon>Dictyoptera</taxon>
        <taxon>Blattodea</taxon>
        <taxon>Blattoidea</taxon>
        <taxon>Termitoidae</taxon>
        <taxon>Termopsidae</taxon>
        <taxon>Zootermopsis</taxon>
    </lineage>
</organism>
<dbReference type="Pfam" id="PF06585">
    <property type="entry name" value="JHBP"/>
    <property type="match status" value="1"/>
</dbReference>
<protein>
    <submittedName>
        <fullName evidence="5">Protein takeout</fullName>
    </submittedName>
</protein>
<dbReference type="OMA" id="VIGQAMN"/>
<sequence>MVCAACANMCHCCSRRAIVLILVLNSTLRAAAFETPEYILPCNRTDPDINSCIKRGFTHLRPYIADGIPELSVPPMEPLVIPLLMMENGNGAVRVRAAFNNMTIRGASNYSITWIKSDVSKYRIEMGLALPRIEATGRYEVTGNILLFPVRSKGEFRAVFYNISAVSKILGKEVTMEDGKQYMRTDNLFVDFNLGKSRFRIKDYLNDGNILGEAMNQFLNQNADEIIKEMKPAASQTIARYFRDFLNAAFLKIPIEVWLRSA</sequence>
<keyword evidence="1 4" id="KW-0732">Signal</keyword>
<proteinExistence type="inferred from homology"/>
<keyword evidence="6" id="KW-1185">Reference proteome</keyword>
<evidence type="ECO:0000256" key="1">
    <source>
        <dbReference type="ARBA" id="ARBA00022729"/>
    </source>
</evidence>
<keyword evidence="2" id="KW-0090">Biological rhythms</keyword>
<evidence type="ECO:0000313" key="5">
    <source>
        <dbReference type="EMBL" id="KDR14106.1"/>
    </source>
</evidence>
<dbReference type="SMART" id="SM00700">
    <property type="entry name" value="JHBP"/>
    <property type="match status" value="1"/>
</dbReference>
<dbReference type="GO" id="GO:0005615">
    <property type="term" value="C:extracellular space"/>
    <property type="evidence" value="ECO:0007669"/>
    <property type="project" value="TreeGrafter"/>
</dbReference>
<evidence type="ECO:0000256" key="2">
    <source>
        <dbReference type="ARBA" id="ARBA00023108"/>
    </source>
</evidence>
<dbReference type="Proteomes" id="UP000027135">
    <property type="component" value="Unassembled WGS sequence"/>
</dbReference>
<gene>
    <name evidence="5" type="ORF">L798_11846</name>
</gene>
<dbReference type="InterPro" id="IPR010562">
    <property type="entry name" value="Haemolymph_juvenile_hormone-bd"/>
</dbReference>
<dbReference type="InParanoid" id="A0A067R731"/>
<dbReference type="InterPro" id="IPR038606">
    <property type="entry name" value="To_sf"/>
</dbReference>